<dbReference type="InterPro" id="IPR057170">
    <property type="entry name" value="DUF7848"/>
</dbReference>
<dbReference type="STRING" id="936756.ATE80_12855"/>
<comment type="caution">
    <text evidence="2">The sequence shown here is derived from an EMBL/GenBank/DDBJ whole genome shotgun (WGS) entry which is preliminary data.</text>
</comment>
<dbReference type="EMBL" id="LNSV01000027">
    <property type="protein sequence ID" value="KUH38355.1"/>
    <property type="molecule type" value="Genomic_DNA"/>
</dbReference>
<gene>
    <name evidence="2" type="ORF">ATE80_12855</name>
</gene>
<evidence type="ECO:0000313" key="2">
    <source>
        <dbReference type="EMBL" id="KUH38355.1"/>
    </source>
</evidence>
<protein>
    <recommendedName>
        <fullName evidence="1">DUF7848 domain-containing protein</fullName>
    </recommendedName>
</protein>
<dbReference type="OrthoDB" id="4246702at2"/>
<sequence>MTRTYRLVRHRLAPHRDEGAPPLTHRFRCTALDGDGTKCGAESAAFGNAGDAQPWTFSHLRDHPGHTTFLEVIERPWVLLREGRP</sequence>
<evidence type="ECO:0000313" key="3">
    <source>
        <dbReference type="Proteomes" id="UP000054011"/>
    </source>
</evidence>
<dbReference type="RefSeq" id="WP_058942332.1">
    <property type="nucleotide sequence ID" value="NZ_LNSV01000027.1"/>
</dbReference>
<dbReference type="Pfam" id="PF25232">
    <property type="entry name" value="DUF7848"/>
    <property type="match status" value="1"/>
</dbReference>
<accession>A0A100Y645</accession>
<keyword evidence="3" id="KW-1185">Reference proteome</keyword>
<proteinExistence type="predicted"/>
<dbReference type="AlphaFoldDB" id="A0A100Y645"/>
<feature type="domain" description="DUF7848" evidence="1">
    <location>
        <begin position="2"/>
        <end position="81"/>
    </location>
</feature>
<name>A0A100Y645_9ACTN</name>
<organism evidence="2 3">
    <name type="scientific">Streptomyces kanasensis</name>
    <dbReference type="NCBI Taxonomy" id="936756"/>
    <lineage>
        <taxon>Bacteria</taxon>
        <taxon>Bacillati</taxon>
        <taxon>Actinomycetota</taxon>
        <taxon>Actinomycetes</taxon>
        <taxon>Kitasatosporales</taxon>
        <taxon>Streptomycetaceae</taxon>
        <taxon>Streptomyces</taxon>
    </lineage>
</organism>
<evidence type="ECO:0000259" key="1">
    <source>
        <dbReference type="Pfam" id="PF25232"/>
    </source>
</evidence>
<dbReference type="Proteomes" id="UP000054011">
    <property type="component" value="Unassembled WGS sequence"/>
</dbReference>
<reference evidence="2 3" key="1">
    <citation type="submission" date="2015-11" db="EMBL/GenBank/DDBJ databases">
        <title>Genome-wide analysis reveals the secondary metabolome in Streptomyces kanasensis ZX01.</title>
        <authorList>
            <person name="Zhang G."/>
            <person name="Han L."/>
            <person name="Feng J."/>
            <person name="Zhang X."/>
        </authorList>
    </citation>
    <scope>NUCLEOTIDE SEQUENCE [LARGE SCALE GENOMIC DNA]</scope>
    <source>
        <strain evidence="2 3">ZX01</strain>
    </source>
</reference>